<dbReference type="PANTHER" id="PTHR32089">
    <property type="entry name" value="METHYL-ACCEPTING CHEMOTAXIS PROTEIN MCPB"/>
    <property type="match status" value="1"/>
</dbReference>
<dbReference type="SMART" id="SM00304">
    <property type="entry name" value="HAMP"/>
    <property type="match status" value="1"/>
</dbReference>
<feature type="domain" description="HAMP" evidence="9">
    <location>
        <begin position="472"/>
        <end position="525"/>
    </location>
</feature>
<dbReference type="GO" id="GO:0004888">
    <property type="term" value="F:transmembrane signaling receptor activity"/>
    <property type="evidence" value="ECO:0007669"/>
    <property type="project" value="InterPro"/>
</dbReference>
<dbReference type="Gene3D" id="1.10.287.950">
    <property type="entry name" value="Methyl-accepting chemotaxis protein"/>
    <property type="match status" value="1"/>
</dbReference>
<evidence type="ECO:0000256" key="1">
    <source>
        <dbReference type="ARBA" id="ARBA00004429"/>
    </source>
</evidence>
<feature type="domain" description="T-SNARE coiled-coil homology" evidence="8">
    <location>
        <begin position="717"/>
        <end position="779"/>
    </location>
</feature>
<dbReference type="SUPFAM" id="SSF58104">
    <property type="entry name" value="Methyl-accepting chemotaxis protein (MCP) signaling domain"/>
    <property type="match status" value="1"/>
</dbReference>
<comment type="subcellular location">
    <subcellularLocation>
        <location evidence="1">Cell inner membrane</location>
        <topology evidence="1">Multi-pass membrane protein</topology>
    </subcellularLocation>
</comment>
<keyword evidence="3 5" id="KW-0807">Transducer</keyword>
<dbReference type="PROSITE" id="PS50192">
    <property type="entry name" value="T_SNARE"/>
    <property type="match status" value="1"/>
</dbReference>
<dbReference type="InterPro" id="IPR004090">
    <property type="entry name" value="Chemotax_Me-accpt_rcpt"/>
</dbReference>
<evidence type="ECO:0000256" key="6">
    <source>
        <dbReference type="SAM" id="Phobius"/>
    </source>
</evidence>
<dbReference type="Gene3D" id="6.10.340.10">
    <property type="match status" value="1"/>
</dbReference>
<keyword evidence="11" id="KW-1185">Reference proteome</keyword>
<name>A0A0M7AVD4_9HYPH</name>
<proteinExistence type="inferred from homology"/>
<protein>
    <submittedName>
        <fullName evidence="10">Methyl-accepting chemotaxis protein 4</fullName>
    </submittedName>
</protein>
<gene>
    <name evidence="10" type="primary">mcp4_15</name>
    <name evidence="10" type="ORF">LA5096_05651</name>
</gene>
<evidence type="ECO:0000313" key="10">
    <source>
        <dbReference type="EMBL" id="CTQ78471.1"/>
    </source>
</evidence>
<dbReference type="GO" id="GO:0006935">
    <property type="term" value="P:chemotaxis"/>
    <property type="evidence" value="ECO:0007669"/>
    <property type="project" value="InterPro"/>
</dbReference>
<dbReference type="STRING" id="311410.LA5095_05076"/>
<sequence>MLFLQPRGDRMKRILKTLVDLKFGFKVGSGFFAVLLLTAMVGAVGFVAIQNLSSSFVVADHAAQVAGRVQSTSLKREDYLNNPAPELSDAVHQEIASIDTALQRLEHEVAGNPEAEDQVSGAKEAVAEFGTTFDQVVDQTNQQALRLATLQDSTSDLGKLAFNISDAVATEEKRVSAEAFSADSRLDDASQIQRGIFELKDGVIQVQLMYLEGSGNLQGEALENSIHIARGLVSSAKQMRYKQVEGMDPKALAQLAGQTKNLLGALENLTKDLGFSEAYEARLAVGEGIEGMNAQTVEVLKQVAPVVDKAKTDALSASTRLATIRSISDKAKSLNQNAQTARAELLYLFGAFGADDTTEVEHQIASLAKLEESLVKYANVLPAAAEAIEGIATSIATLDRSFKEMLSAKSELIVKRQQLDNLTRKMSADIAAISNAQSQAANSAAGAAEMQIIMTILLAILGGVGLAFVLNMAITRPIQTITNVMDRLANGDNEVDIPGIDRGDEIGNMSRTVQVFRDNAIERAELQVQNAQEEASRHERQQRVDDLINSFRATAEDALGSVATTAGSLDTTAQALTEIARDSAGYATETQASSNETTNNVQTVASAAEELAASIGEISRQVAQTTEIVDRATTGTQVTNEKVEGLAEAATKIGEVVTLIQAIAEQTNLLALNATIEAARAGEAGKGFAVVAAEVKELATQTSKATEEISSQITEIQNATKESVVAIGEITETMNEVNSYTTAIASAVEQQGAATAEISQNVQRAAEGTGAVTSSMTQLSQAVDQTSSSADMVLSASGELTEKTDQLKQEVEQFLSEVAAA</sequence>
<evidence type="ECO:0000313" key="11">
    <source>
        <dbReference type="Proteomes" id="UP000049983"/>
    </source>
</evidence>
<evidence type="ECO:0000259" key="9">
    <source>
        <dbReference type="PROSITE" id="PS50885"/>
    </source>
</evidence>
<evidence type="ECO:0000256" key="3">
    <source>
        <dbReference type="ARBA" id="ARBA00023224"/>
    </source>
</evidence>
<dbReference type="InterPro" id="IPR003660">
    <property type="entry name" value="HAMP_dom"/>
</dbReference>
<evidence type="ECO:0000259" key="7">
    <source>
        <dbReference type="PROSITE" id="PS50111"/>
    </source>
</evidence>
<dbReference type="PROSITE" id="PS50111">
    <property type="entry name" value="CHEMOTAXIS_TRANSDUC_2"/>
    <property type="match status" value="1"/>
</dbReference>
<dbReference type="Pfam" id="PF00015">
    <property type="entry name" value="MCPsignal"/>
    <property type="match status" value="1"/>
</dbReference>
<dbReference type="EMBL" id="CXWC01000015">
    <property type="protein sequence ID" value="CTQ78471.1"/>
    <property type="molecule type" value="Genomic_DNA"/>
</dbReference>
<dbReference type="Pfam" id="PF00672">
    <property type="entry name" value="HAMP"/>
    <property type="match status" value="1"/>
</dbReference>
<dbReference type="SMART" id="SM00283">
    <property type="entry name" value="MA"/>
    <property type="match status" value="1"/>
</dbReference>
<evidence type="ECO:0000256" key="2">
    <source>
        <dbReference type="ARBA" id="ARBA00022519"/>
    </source>
</evidence>
<dbReference type="InterPro" id="IPR004089">
    <property type="entry name" value="MCPsignal_dom"/>
</dbReference>
<dbReference type="Proteomes" id="UP000049983">
    <property type="component" value="Unassembled WGS sequence"/>
</dbReference>
<dbReference type="InterPro" id="IPR000727">
    <property type="entry name" value="T_SNARE_dom"/>
</dbReference>
<evidence type="ECO:0000256" key="4">
    <source>
        <dbReference type="ARBA" id="ARBA00029447"/>
    </source>
</evidence>
<dbReference type="CDD" id="cd06225">
    <property type="entry name" value="HAMP"/>
    <property type="match status" value="1"/>
</dbReference>
<keyword evidence="6" id="KW-1133">Transmembrane helix</keyword>
<dbReference type="PRINTS" id="PR00260">
    <property type="entry name" value="CHEMTRNSDUCR"/>
</dbReference>
<dbReference type="GO" id="GO:0007165">
    <property type="term" value="P:signal transduction"/>
    <property type="evidence" value="ECO:0007669"/>
    <property type="project" value="UniProtKB-KW"/>
</dbReference>
<accession>A0A0M7AVD4</accession>
<keyword evidence="6" id="KW-0812">Transmembrane</keyword>
<dbReference type="AlphaFoldDB" id="A0A0M7AVD4"/>
<feature type="transmembrane region" description="Helical" evidence="6">
    <location>
        <begin position="452"/>
        <end position="474"/>
    </location>
</feature>
<dbReference type="PROSITE" id="PS50885">
    <property type="entry name" value="HAMP"/>
    <property type="match status" value="1"/>
</dbReference>
<evidence type="ECO:0000259" key="8">
    <source>
        <dbReference type="PROSITE" id="PS50192"/>
    </source>
</evidence>
<comment type="similarity">
    <text evidence="4">Belongs to the methyl-accepting chemotaxis (MCP) protein family.</text>
</comment>
<keyword evidence="6" id="KW-0472">Membrane</keyword>
<reference evidence="11" key="1">
    <citation type="submission" date="2015-07" db="EMBL/GenBank/DDBJ databases">
        <authorList>
            <person name="Rodrigo-Torres Lidia"/>
            <person name="Arahal R.David."/>
        </authorList>
    </citation>
    <scope>NUCLEOTIDE SEQUENCE [LARGE SCALE GENOMIC DNA]</scope>
    <source>
        <strain evidence="11">CECT 5096</strain>
    </source>
</reference>
<feature type="domain" description="Methyl-accepting transducer" evidence="7">
    <location>
        <begin position="565"/>
        <end position="801"/>
    </location>
</feature>
<keyword evidence="2" id="KW-0997">Cell inner membrane</keyword>
<keyword evidence="2" id="KW-1003">Cell membrane</keyword>
<evidence type="ECO:0000256" key="5">
    <source>
        <dbReference type="PROSITE-ProRule" id="PRU00284"/>
    </source>
</evidence>
<dbReference type="GO" id="GO:0005886">
    <property type="term" value="C:plasma membrane"/>
    <property type="evidence" value="ECO:0007669"/>
    <property type="project" value="UniProtKB-SubCell"/>
</dbReference>
<feature type="transmembrane region" description="Helical" evidence="6">
    <location>
        <begin position="21"/>
        <end position="49"/>
    </location>
</feature>
<dbReference type="PANTHER" id="PTHR32089:SF112">
    <property type="entry name" value="LYSOZYME-LIKE PROTEIN-RELATED"/>
    <property type="match status" value="1"/>
</dbReference>
<organism evidence="10 11">
    <name type="scientific">Roseibium album</name>
    <dbReference type="NCBI Taxonomy" id="311410"/>
    <lineage>
        <taxon>Bacteria</taxon>
        <taxon>Pseudomonadati</taxon>
        <taxon>Pseudomonadota</taxon>
        <taxon>Alphaproteobacteria</taxon>
        <taxon>Hyphomicrobiales</taxon>
        <taxon>Stappiaceae</taxon>
        <taxon>Roseibium</taxon>
    </lineage>
</organism>